<gene>
    <name evidence="3" type="ORF">ACIB24_07345</name>
</gene>
<dbReference type="InterPro" id="IPR058498">
    <property type="entry name" value="DUF8185"/>
</dbReference>
<reference evidence="3 4" key="1">
    <citation type="submission" date="2024-10" db="EMBL/GenBank/DDBJ databases">
        <title>The Natural Products Discovery Center: Release of the First 8490 Sequenced Strains for Exploring Actinobacteria Biosynthetic Diversity.</title>
        <authorList>
            <person name="Kalkreuter E."/>
            <person name="Kautsar S.A."/>
            <person name="Yang D."/>
            <person name="Bader C.D."/>
            <person name="Teijaro C.N."/>
            <person name="Fluegel L."/>
            <person name="Davis C.M."/>
            <person name="Simpson J.R."/>
            <person name="Lauterbach L."/>
            <person name="Steele A.D."/>
            <person name="Gui C."/>
            <person name="Meng S."/>
            <person name="Li G."/>
            <person name="Viehrig K."/>
            <person name="Ye F."/>
            <person name="Su P."/>
            <person name="Kiefer A.F."/>
            <person name="Nichols A."/>
            <person name="Cepeda A.J."/>
            <person name="Yan W."/>
            <person name="Fan B."/>
            <person name="Jiang Y."/>
            <person name="Adhikari A."/>
            <person name="Zheng C.-J."/>
            <person name="Schuster L."/>
            <person name="Cowan T.M."/>
            <person name="Smanski M.J."/>
            <person name="Chevrette M.G."/>
            <person name="De Carvalho L.P.S."/>
            <person name="Shen B."/>
        </authorList>
    </citation>
    <scope>NUCLEOTIDE SEQUENCE [LARGE SCALE GENOMIC DNA]</scope>
    <source>
        <strain evidence="3 4">NPDC049639</strain>
    </source>
</reference>
<keyword evidence="4" id="KW-1185">Reference proteome</keyword>
<evidence type="ECO:0000259" key="1">
    <source>
        <dbReference type="Pfam" id="PF26035"/>
    </source>
</evidence>
<organism evidence="3 4">
    <name type="scientific">Spongisporangium articulatum</name>
    <dbReference type="NCBI Taxonomy" id="3362603"/>
    <lineage>
        <taxon>Bacteria</taxon>
        <taxon>Bacillati</taxon>
        <taxon>Actinomycetota</taxon>
        <taxon>Actinomycetes</taxon>
        <taxon>Kineosporiales</taxon>
        <taxon>Kineosporiaceae</taxon>
        <taxon>Spongisporangium</taxon>
    </lineage>
</organism>
<evidence type="ECO:0000313" key="4">
    <source>
        <dbReference type="Proteomes" id="UP001612915"/>
    </source>
</evidence>
<dbReference type="RefSeq" id="WP_398277439.1">
    <property type="nucleotide sequence ID" value="NZ_JBITLV010000002.1"/>
</dbReference>
<dbReference type="Proteomes" id="UP001612915">
    <property type="component" value="Unassembled WGS sequence"/>
</dbReference>
<evidence type="ECO:0000259" key="2">
    <source>
        <dbReference type="Pfam" id="PF26572"/>
    </source>
</evidence>
<dbReference type="Pfam" id="PF26035">
    <property type="entry name" value="DUF8010"/>
    <property type="match status" value="1"/>
</dbReference>
<feature type="domain" description="DUF8185" evidence="2">
    <location>
        <begin position="111"/>
        <end position="216"/>
    </location>
</feature>
<comment type="caution">
    <text evidence="3">The sequence shown here is derived from an EMBL/GenBank/DDBJ whole genome shotgun (WGS) entry which is preliminary data.</text>
</comment>
<accession>A0ABW8AKG9</accession>
<protein>
    <submittedName>
        <fullName evidence="3">Uncharacterized protein</fullName>
    </submittedName>
</protein>
<feature type="domain" description="DUF8010" evidence="1">
    <location>
        <begin position="3"/>
        <end position="90"/>
    </location>
</feature>
<dbReference type="EMBL" id="JBITLV010000002">
    <property type="protein sequence ID" value="MFI7586874.1"/>
    <property type="molecule type" value="Genomic_DNA"/>
</dbReference>
<dbReference type="InterPro" id="IPR058323">
    <property type="entry name" value="DUF8010"/>
</dbReference>
<evidence type="ECO:0000313" key="3">
    <source>
        <dbReference type="EMBL" id="MFI7586874.1"/>
    </source>
</evidence>
<sequence>MSSLQLADDGASADLRTFASRARRLDAGAALRLVAAGGVLAVYACALHGGGGPTVLGLRTHALAERADLDVTVPAAAVLDRLALKPAGDVPAVLSVPETSAPQAAWAGVLPPRSGWSFEGLVSPDLLRAAASAGIAEVAAGTPDVAGASAVARLRALVWGRALDGLTVPAGAAFAADAFGFLGGATSEGADAITLHRAGPWWRLSTTRGHILTRASLL</sequence>
<proteinExistence type="predicted"/>
<name>A0ABW8AKG9_9ACTN</name>
<dbReference type="Pfam" id="PF26572">
    <property type="entry name" value="DUF8185"/>
    <property type="match status" value="1"/>
</dbReference>